<organism evidence="5 6">
    <name type="scientific">Aquincola tertiaricarbonis</name>
    <dbReference type="NCBI Taxonomy" id="391953"/>
    <lineage>
        <taxon>Bacteria</taxon>
        <taxon>Pseudomonadati</taxon>
        <taxon>Pseudomonadota</taxon>
        <taxon>Betaproteobacteria</taxon>
        <taxon>Burkholderiales</taxon>
        <taxon>Sphaerotilaceae</taxon>
        <taxon>Aquincola</taxon>
    </lineage>
</organism>
<feature type="transmembrane region" description="Helical" evidence="1">
    <location>
        <begin position="50"/>
        <end position="73"/>
    </location>
</feature>
<feature type="domain" description="IcmF-related" evidence="3">
    <location>
        <begin position="510"/>
        <end position="817"/>
    </location>
</feature>
<proteinExistence type="predicted"/>
<dbReference type="SUPFAM" id="SSF52540">
    <property type="entry name" value="P-loop containing nucleoside triphosphate hydrolases"/>
    <property type="match status" value="1"/>
</dbReference>
<dbReference type="InterPro" id="IPR010623">
    <property type="entry name" value="IcmF_C"/>
</dbReference>
<name>A0ABY4S9N7_AQUTE</name>
<evidence type="ECO:0000256" key="1">
    <source>
        <dbReference type="SAM" id="Phobius"/>
    </source>
</evidence>
<dbReference type="InterPro" id="IPR027417">
    <property type="entry name" value="P-loop_NTPase"/>
</dbReference>
<evidence type="ECO:0000259" key="4">
    <source>
        <dbReference type="Pfam" id="PF14331"/>
    </source>
</evidence>
<dbReference type="Proteomes" id="UP001056201">
    <property type="component" value="Chromosome 2"/>
</dbReference>
<feature type="transmembrane region" description="Helical" evidence="1">
    <location>
        <begin position="7"/>
        <end position="30"/>
    </location>
</feature>
<keyword evidence="6" id="KW-1185">Reference proteome</keyword>
<accession>A0ABY4S9N7</accession>
<dbReference type="Pfam" id="PF06744">
    <property type="entry name" value="IcmF_C"/>
    <property type="match status" value="1"/>
</dbReference>
<feature type="transmembrane region" description="Helical" evidence="1">
    <location>
        <begin position="452"/>
        <end position="471"/>
    </location>
</feature>
<keyword evidence="1" id="KW-0812">Transmembrane</keyword>
<dbReference type="NCBIfam" id="TIGR03348">
    <property type="entry name" value="VI_IcmF"/>
    <property type="match status" value="1"/>
</dbReference>
<evidence type="ECO:0000259" key="2">
    <source>
        <dbReference type="Pfam" id="PF06744"/>
    </source>
</evidence>
<sequence>MKRVFNVLLSPAVLGSLAVLALSAIVWWLGPLLAFGADATGQVSRPLGSVLARAIVIALMWALWLGRLGWLAWKRKQAHAALLQGIAPGPSAADQEAQLLDQRFREAVARLKAGGKGRRWLSGSDALYELPWYVFVGAPGSGKTTALTHAGLDFIGTGDKQATAVKGVGGTRNCDWWFTADAVLIDTAGRYTTQESDRQVDASAWDNFLGLLRKSRPRRPINGVLLTVNVQDLLQQGATERQEHAAALRARLQELQAKLGVQPPVYVLVTKADLIAGFMESFDALGKEERDQVWGFTFPHGPQPAENPLADFDVQYRALEERLAAGLVDRLQAERDVSKRAAMFAFPQEFASLKPVLAGFLQQVFGPAPALQQRVDLRGVYFTSGTQEGTPIDRVMGLLSRSFGLERRSNPLAGARGKSFFLRRLLQDVVFAEAHLVSANPQAERRRAGLRMAGFAAVAVAGTALAVGWAVSYVRNQSYDAEVAARLPALRQAVDALPPATSADPAPIAPALTAVREAAHSERFALDDPPLLDTLGLYQGDKLDAGARLGYRRLLEHALLPRVAQRLEERLRAANKDNLEQAYEALKAYLMLYTPDQFDAPTLKAWIGIDWDAQFRNLPPEQRAALDAHLDALLAQGAPQTQRPIDTALVTSVRDMLASFPIEYRVYSRLKRRFRGDLPDFSVAAKAGPQADQVFERASGEPLSRGVPGFYTRAGYTQAFQGSVGLSAAQLQAEEQWVFGRKANAGQAANALLSNDLTDRVRRLYLQDYIKAWDAYLADVRLVKLTSLERSMEVARLLSGVDSPLKLYLTAVAQETTLVPPAAAPSALDKAAQAANQAKADLAKLAGGGPAVAPAAGPVEKMVDDHFASIRRQVQGQPAPIDDTVKAFGEVFAQLQAIDAAQKSKSPPPPAGGGAAKLVAAQQPEPVRSMLESLADVSAKQGRVAERDVMTGDLKPIFDFCTRAVANRYPFAPSSRADVLPEDFGQLFAPGGMLDEFYNRRLAALVDTSGATWTYKPLADGTRPAAPAALADFQRAARIKEAFFRGGGRTPGFKLDLRAAELGTLQEVTLDIDGQVVKFTPGAGTAATVSWPSQRVASTVKLSSTPGGAPLVFEGPWALFRLFDRFEVQAGAQPEKFSVLMTLEGQKLRFDVTANSVLNPFRLREIQQFRCPGAL</sequence>
<dbReference type="PANTHER" id="PTHR36153:SF1">
    <property type="entry name" value="TYPE VI SECRETION SYSTEM COMPONENT TSSM1"/>
    <property type="match status" value="1"/>
</dbReference>
<dbReference type="Pfam" id="PF06761">
    <property type="entry name" value="IcmF-related"/>
    <property type="match status" value="1"/>
</dbReference>
<dbReference type="EMBL" id="CP097636">
    <property type="protein sequence ID" value="URI08910.1"/>
    <property type="molecule type" value="Genomic_DNA"/>
</dbReference>
<dbReference type="InterPro" id="IPR009612">
    <property type="entry name" value="IcmF-rel"/>
</dbReference>
<dbReference type="PANTHER" id="PTHR36153">
    <property type="entry name" value="INNER MEMBRANE PROTEIN-RELATED"/>
    <property type="match status" value="1"/>
</dbReference>
<dbReference type="InterPro" id="IPR025743">
    <property type="entry name" value="TssM1_N"/>
</dbReference>
<feature type="domain" description="Type VI secretion system component TssM1 N-terminal" evidence="4">
    <location>
        <begin position="199"/>
        <end position="457"/>
    </location>
</feature>
<dbReference type="Pfam" id="PF14331">
    <property type="entry name" value="IcmF-related_N"/>
    <property type="match status" value="1"/>
</dbReference>
<dbReference type="Gene3D" id="3.40.50.300">
    <property type="entry name" value="P-loop containing nucleotide triphosphate hydrolases"/>
    <property type="match status" value="1"/>
</dbReference>
<reference evidence="5" key="1">
    <citation type="submission" date="2022-05" db="EMBL/GenBank/DDBJ databases">
        <title>An RpoN-dependent PEP-CTERM gene is involved in floc formation of an Aquincola tertiaricarbonis strain.</title>
        <authorList>
            <person name="Qiu D."/>
            <person name="Xia M."/>
        </authorList>
    </citation>
    <scope>NUCLEOTIDE SEQUENCE</scope>
    <source>
        <strain evidence="5">RN12</strain>
    </source>
</reference>
<gene>
    <name evidence="5" type="primary">tssM</name>
    <name evidence="5" type="ORF">MW290_25410</name>
</gene>
<feature type="domain" description="Type VI secretion system IcmF C-terminal" evidence="2">
    <location>
        <begin position="1064"/>
        <end position="1156"/>
    </location>
</feature>
<keyword evidence="1" id="KW-1133">Transmembrane helix</keyword>
<keyword evidence="1" id="KW-0472">Membrane</keyword>
<dbReference type="InterPro" id="IPR053156">
    <property type="entry name" value="T6SS_TssM-like"/>
</dbReference>
<dbReference type="InterPro" id="IPR017731">
    <property type="entry name" value="TssM1-like"/>
</dbReference>
<dbReference type="RefSeq" id="WP_250197128.1">
    <property type="nucleotide sequence ID" value="NZ_CP097636.1"/>
</dbReference>
<evidence type="ECO:0000259" key="3">
    <source>
        <dbReference type="Pfam" id="PF06761"/>
    </source>
</evidence>
<evidence type="ECO:0000313" key="5">
    <source>
        <dbReference type="EMBL" id="URI08910.1"/>
    </source>
</evidence>
<evidence type="ECO:0000313" key="6">
    <source>
        <dbReference type="Proteomes" id="UP001056201"/>
    </source>
</evidence>
<protein>
    <submittedName>
        <fullName evidence="5">Type VI secretion system membrane subunit TssM</fullName>
    </submittedName>
</protein>